<dbReference type="InterPro" id="IPR016024">
    <property type="entry name" value="ARM-type_fold"/>
</dbReference>
<dbReference type="HOGENOM" id="CLU_329053_0_0_1"/>
<dbReference type="SUPFAM" id="SSF48371">
    <property type="entry name" value="ARM repeat"/>
    <property type="match status" value="1"/>
</dbReference>
<dbReference type="GeneID" id="19319146"/>
<feature type="compositionally biased region" description="Low complexity" evidence="1">
    <location>
        <begin position="828"/>
        <end position="849"/>
    </location>
</feature>
<feature type="region of interest" description="Disordered" evidence="1">
    <location>
        <begin position="350"/>
        <end position="372"/>
    </location>
</feature>
<organism evidence="3 4">
    <name type="scientific">Pseudozyma flocculosa PF-1</name>
    <dbReference type="NCBI Taxonomy" id="1277687"/>
    <lineage>
        <taxon>Eukaryota</taxon>
        <taxon>Fungi</taxon>
        <taxon>Dikarya</taxon>
        <taxon>Basidiomycota</taxon>
        <taxon>Ustilaginomycotina</taxon>
        <taxon>Ustilaginomycetes</taxon>
        <taxon>Ustilaginales</taxon>
        <taxon>Ustilaginaceae</taxon>
        <taxon>Pseudozyma</taxon>
    </lineage>
</organism>
<feature type="compositionally biased region" description="Polar residues" evidence="1">
    <location>
        <begin position="150"/>
        <end position="166"/>
    </location>
</feature>
<feature type="region of interest" description="Disordered" evidence="1">
    <location>
        <begin position="800"/>
        <end position="911"/>
    </location>
</feature>
<dbReference type="GO" id="GO:0031267">
    <property type="term" value="F:small GTPase binding"/>
    <property type="evidence" value="ECO:0007669"/>
    <property type="project" value="InterPro"/>
</dbReference>
<feature type="compositionally biased region" description="Low complexity" evidence="1">
    <location>
        <begin position="356"/>
        <end position="365"/>
    </location>
</feature>
<dbReference type="SMART" id="SM01140">
    <property type="entry name" value="Drf_GBD"/>
    <property type="match status" value="1"/>
</dbReference>
<dbReference type="InterPro" id="IPR010473">
    <property type="entry name" value="GTPase-bd"/>
</dbReference>
<feature type="compositionally biased region" description="Polar residues" evidence="1">
    <location>
        <begin position="253"/>
        <end position="263"/>
    </location>
</feature>
<dbReference type="EMBL" id="KE361639">
    <property type="protein sequence ID" value="EPQ27509.1"/>
    <property type="molecule type" value="Genomic_DNA"/>
</dbReference>
<dbReference type="GO" id="GO:0003779">
    <property type="term" value="F:actin binding"/>
    <property type="evidence" value="ECO:0007669"/>
    <property type="project" value="InterPro"/>
</dbReference>
<protein>
    <recommendedName>
        <fullName evidence="2">Formin GTPase-binding domain-containing protein</fullName>
    </recommendedName>
</protein>
<dbReference type="OrthoDB" id="2155261at2759"/>
<dbReference type="Gene3D" id="1.25.10.10">
    <property type="entry name" value="Leucine-rich Repeat Variant"/>
    <property type="match status" value="1"/>
</dbReference>
<gene>
    <name evidence="3" type="ORF">PFL1_05047</name>
</gene>
<feature type="compositionally biased region" description="Basic and acidic residues" evidence="1">
    <location>
        <begin position="197"/>
        <end position="206"/>
    </location>
</feature>
<proteinExistence type="predicted"/>
<sequence>MSATFATAAAAATAYPYHALQASATNQRPPTAATAAHTASPQKMAPAIRPGQYSRAPTQTSAPLEPHSPSKSTFRILSQGGGLDRSDGQGGRSIDPRTAPNKENNPPTVFAARPSSPSKPASSGFSIAKSNPVIDPKYRLRGNSPEDTQRTASSSRLKIRTASSSHSPSKGRARSRSRSRLFGGSSSRAASPEPIEEPPKTREEIDDSFVRLLDEMQVQPELRKKLLSLDSTVKLSMLKGQATLSLSGMGFDDSTSGSPTKSRQPIPAQMRKTKSSANLHDEHGSAFGEDDGEALQPPNRSQIFGGGRNSRSASGGSVSSSSEHSSAKNSAKRGSIDVFQGLRGGLKSPNLGQGGSLLSLQSTATGTGGRQRAMSFGKELALGKETPDAFAAILKSVDARRLDVDKVKRMRAVVSSESPAWISQFVGPECGGYDAMLVRLDELLSMEWREEQHDDKLLHELLRCFVALSTTEVGRGALQQQAPTPFKQLIDLLFSEKKPGELPTRKLMVDLVALVLDLQLPATAQSATSPLNFLLQLLQNPVDPAKEAVVDFIKQTHTPRPFKVYLTELASVCRDYFWVFCHSQNRYWRYEELDVETIKTPKVPGGMTGGVEFEAMGYLTTHFRLINSIGEALAQPAGHGPVATRPDMSAYDFHAHLFASGMERIVAHLRRSSQHYYSPMHLELARYISLATAARYALPHHITDWLMPSRNPAPAPTYQLGSLGTGYGFSGQFIHSLVPARQSSIEEEAASPQPSGAGGVRAVVASGESAQTTAATNAPAIPAHQNLFRGAEVAVTAHNGRASPTKDKDKDVSPPSPSKPYASGRWLANASKPGPAAPASTAAAAGPSGNLPNPHSVSPTTAQMELAPPRPLGRAAEDSVVGSAIKKWESRAKPAAAPNPSRAGLGLGWAS</sequence>
<evidence type="ECO:0000313" key="3">
    <source>
        <dbReference type="EMBL" id="EPQ27509.1"/>
    </source>
</evidence>
<evidence type="ECO:0000256" key="1">
    <source>
        <dbReference type="SAM" id="MobiDB-lite"/>
    </source>
</evidence>
<dbReference type="GO" id="GO:0030036">
    <property type="term" value="P:actin cytoskeleton organization"/>
    <property type="evidence" value="ECO:0007669"/>
    <property type="project" value="InterPro"/>
</dbReference>
<dbReference type="InterPro" id="IPR011989">
    <property type="entry name" value="ARM-like"/>
</dbReference>
<evidence type="ECO:0000259" key="2">
    <source>
        <dbReference type="SMART" id="SM01140"/>
    </source>
</evidence>
<feature type="compositionally biased region" description="Gly residues" evidence="1">
    <location>
        <begin position="79"/>
        <end position="91"/>
    </location>
</feature>
<feature type="domain" description="Formin GTPase-binding" evidence="2">
    <location>
        <begin position="197"/>
        <end position="516"/>
    </location>
</feature>
<feature type="region of interest" description="Disordered" evidence="1">
    <location>
        <begin position="243"/>
        <end position="332"/>
    </location>
</feature>
<feature type="compositionally biased region" description="Basic residues" evidence="1">
    <location>
        <begin position="169"/>
        <end position="179"/>
    </location>
</feature>
<feature type="compositionally biased region" description="Low complexity" evidence="1">
    <location>
        <begin position="111"/>
        <end position="123"/>
    </location>
</feature>
<feature type="region of interest" description="Disordered" evidence="1">
    <location>
        <begin position="25"/>
        <end position="206"/>
    </location>
</feature>
<evidence type="ECO:0000313" key="4">
    <source>
        <dbReference type="Proteomes" id="UP000053664"/>
    </source>
</evidence>
<dbReference type="AlphaFoldDB" id="A0A061H515"/>
<dbReference type="KEGG" id="pfp:PFL1_05047"/>
<feature type="compositionally biased region" description="Low complexity" evidence="1">
    <location>
        <begin position="180"/>
        <end position="191"/>
    </location>
</feature>
<feature type="compositionally biased region" description="Polar residues" evidence="1">
    <location>
        <begin position="850"/>
        <end position="863"/>
    </location>
</feature>
<feature type="compositionally biased region" description="Low complexity" evidence="1">
    <location>
        <begin position="309"/>
        <end position="329"/>
    </location>
</feature>
<dbReference type="Proteomes" id="UP000053664">
    <property type="component" value="Unassembled WGS sequence"/>
</dbReference>
<name>A0A061H515_9BASI</name>
<dbReference type="RefSeq" id="XP_007880767.1">
    <property type="nucleotide sequence ID" value="XM_007882576.1"/>
</dbReference>
<reference evidence="3 4" key="1">
    <citation type="journal article" date="2013" name="Plant Cell">
        <title>The transition from a phytopathogenic smut ancestor to an anamorphic biocontrol agent deciphered by comparative whole-genome analysis.</title>
        <authorList>
            <person name="Lefebvre F."/>
            <person name="Joly D.L."/>
            <person name="Labbe C."/>
            <person name="Teichmann B."/>
            <person name="Linning R."/>
            <person name="Belzile F."/>
            <person name="Bakkeren G."/>
            <person name="Belanger R.R."/>
        </authorList>
    </citation>
    <scope>NUCLEOTIDE SEQUENCE [LARGE SCALE GENOMIC DNA]</scope>
    <source>
        <strain evidence="3 4">PF-1</strain>
    </source>
</reference>
<accession>A0A061H515</accession>
<dbReference type="eggNOG" id="ENOG502RXE8">
    <property type="taxonomic scope" value="Eukaryota"/>
</dbReference>